<dbReference type="Gene3D" id="1.25.40.80">
    <property type="match status" value="1"/>
</dbReference>
<organism evidence="8 9">
    <name type="scientific">Novosphingobium kalidii</name>
    <dbReference type="NCBI Taxonomy" id="3230299"/>
    <lineage>
        <taxon>Bacteria</taxon>
        <taxon>Pseudomonadati</taxon>
        <taxon>Pseudomonadota</taxon>
        <taxon>Alphaproteobacteria</taxon>
        <taxon>Sphingomonadales</taxon>
        <taxon>Sphingomonadaceae</taxon>
        <taxon>Novosphingobium</taxon>
    </lineage>
</organism>
<reference evidence="8 9" key="1">
    <citation type="submission" date="2024-07" db="EMBL/GenBank/DDBJ databases">
        <title>Novosphingobium kalidii RD2P27.</title>
        <authorList>
            <person name="Sun J.-Q."/>
        </authorList>
    </citation>
    <scope>NUCLEOTIDE SEQUENCE [LARGE SCALE GENOMIC DNA]</scope>
    <source>
        <strain evidence="8 9">RD2P27</strain>
    </source>
</reference>
<dbReference type="GO" id="GO:0003904">
    <property type="term" value="F:deoxyribodipyrimidine photo-lyase activity"/>
    <property type="evidence" value="ECO:0007669"/>
    <property type="project" value="UniProtKB-EC"/>
</dbReference>
<keyword evidence="5 6" id="KW-0157">Chromophore</keyword>
<dbReference type="PRINTS" id="PR00147">
    <property type="entry name" value="DNAPHOTLYASE"/>
</dbReference>
<dbReference type="EMBL" id="JBEWLY010000023">
    <property type="protein sequence ID" value="MET1756557.1"/>
    <property type="molecule type" value="Genomic_DNA"/>
</dbReference>
<dbReference type="RefSeq" id="WP_353985047.1">
    <property type="nucleotide sequence ID" value="NZ_JBEWLY010000023.1"/>
</dbReference>
<evidence type="ECO:0000256" key="6">
    <source>
        <dbReference type="RuleBase" id="RU004182"/>
    </source>
</evidence>
<accession>A0ABV2D3W1</accession>
<proteinExistence type="inferred from homology"/>
<dbReference type="PANTHER" id="PTHR11455:SF9">
    <property type="entry name" value="CRYPTOCHROME CIRCADIAN CLOCK 5 ISOFORM X1"/>
    <property type="match status" value="1"/>
</dbReference>
<dbReference type="Gene3D" id="1.10.579.10">
    <property type="entry name" value="DNA Cyclobutane Dipyrimidine Photolyase, subunit A, domain 3"/>
    <property type="match status" value="1"/>
</dbReference>
<dbReference type="SUPFAM" id="SSF48173">
    <property type="entry name" value="Cryptochrome/photolyase FAD-binding domain"/>
    <property type="match status" value="1"/>
</dbReference>
<keyword evidence="3 6" id="KW-0285">Flavoprotein</keyword>
<dbReference type="PROSITE" id="PS00691">
    <property type="entry name" value="DNA_PHOTOLYASES_1_2"/>
    <property type="match status" value="1"/>
</dbReference>
<protein>
    <submittedName>
        <fullName evidence="8">Deoxyribodipyrimidine photo-lyase</fullName>
        <ecNumber evidence="8">4.1.99.3</ecNumber>
    </submittedName>
</protein>
<evidence type="ECO:0000313" key="9">
    <source>
        <dbReference type="Proteomes" id="UP001548713"/>
    </source>
</evidence>
<dbReference type="Gene3D" id="3.40.50.620">
    <property type="entry name" value="HUPs"/>
    <property type="match status" value="1"/>
</dbReference>
<dbReference type="InterPro" id="IPR036134">
    <property type="entry name" value="Crypto/Photolyase_FAD-like_sf"/>
</dbReference>
<evidence type="ECO:0000259" key="7">
    <source>
        <dbReference type="PROSITE" id="PS51645"/>
    </source>
</evidence>
<dbReference type="InterPro" id="IPR002081">
    <property type="entry name" value="Cryptochrome/DNA_photolyase_1"/>
</dbReference>
<dbReference type="Pfam" id="PF03441">
    <property type="entry name" value="FAD_binding_7"/>
    <property type="match status" value="1"/>
</dbReference>
<dbReference type="Pfam" id="PF00875">
    <property type="entry name" value="DNA_photolyase"/>
    <property type="match status" value="1"/>
</dbReference>
<dbReference type="EC" id="4.1.99.3" evidence="8"/>
<dbReference type="InterPro" id="IPR014729">
    <property type="entry name" value="Rossmann-like_a/b/a_fold"/>
</dbReference>
<comment type="caution">
    <text evidence="8">The sequence shown here is derived from an EMBL/GenBank/DDBJ whole genome shotgun (WGS) entry which is preliminary data.</text>
</comment>
<evidence type="ECO:0000256" key="1">
    <source>
        <dbReference type="ARBA" id="ARBA00001932"/>
    </source>
</evidence>
<evidence type="ECO:0000256" key="5">
    <source>
        <dbReference type="ARBA" id="ARBA00022991"/>
    </source>
</evidence>
<gene>
    <name evidence="8" type="ORF">ABVV53_14025</name>
</gene>
<dbReference type="InterPro" id="IPR036155">
    <property type="entry name" value="Crypto/Photolyase_N_sf"/>
</dbReference>
<dbReference type="Proteomes" id="UP001548713">
    <property type="component" value="Unassembled WGS sequence"/>
</dbReference>
<keyword evidence="9" id="KW-1185">Reference proteome</keyword>
<keyword evidence="4 6" id="KW-0274">FAD</keyword>
<dbReference type="InterPro" id="IPR005101">
    <property type="entry name" value="Cryptochr/Photolyase_FAD-bd"/>
</dbReference>
<evidence type="ECO:0000256" key="3">
    <source>
        <dbReference type="ARBA" id="ARBA00022630"/>
    </source>
</evidence>
<dbReference type="PROSITE" id="PS51645">
    <property type="entry name" value="PHR_CRY_ALPHA_BETA"/>
    <property type="match status" value="1"/>
</dbReference>
<dbReference type="PROSITE" id="PS00394">
    <property type="entry name" value="DNA_PHOTOLYASES_1_1"/>
    <property type="match status" value="1"/>
</dbReference>
<evidence type="ECO:0000256" key="2">
    <source>
        <dbReference type="ARBA" id="ARBA00001974"/>
    </source>
</evidence>
<evidence type="ECO:0000256" key="4">
    <source>
        <dbReference type="ARBA" id="ARBA00022827"/>
    </source>
</evidence>
<dbReference type="PANTHER" id="PTHR11455">
    <property type="entry name" value="CRYPTOCHROME"/>
    <property type="match status" value="1"/>
</dbReference>
<comment type="cofactor">
    <cofactor evidence="2">
        <name>FAD</name>
        <dbReference type="ChEBI" id="CHEBI:57692"/>
    </cofactor>
</comment>
<comment type="cofactor">
    <cofactor evidence="1">
        <name>(6R)-5,10-methylene-5,6,7,8-tetrahydrofolate</name>
        <dbReference type="ChEBI" id="CHEBI:15636"/>
    </cofactor>
</comment>
<feature type="domain" description="Photolyase/cryptochrome alpha/beta" evidence="7">
    <location>
        <begin position="3"/>
        <end position="126"/>
    </location>
</feature>
<keyword evidence="8" id="KW-0456">Lyase</keyword>
<dbReference type="InterPro" id="IPR018394">
    <property type="entry name" value="DNA_photolyase_1_CS_C"/>
</dbReference>
<dbReference type="InterPro" id="IPR006050">
    <property type="entry name" value="DNA_photolyase_N"/>
</dbReference>
<sequence>MTAPRIVWLRRDLRLADQPAFCSAAAQGPVIPVYILDDERAGDRKLGGASRWWLHGSLEALERSLAGHGLRLILRRGDCVRHLLALVQETGASGIDAIRHYEPWWREAEQELADQADLQLHEGNYLAPPGLVTTGAGTPFKIYTPFARALTRLLPLRDPLTVPELTPVEAWPASDDLADWELRPTAPDWATGFHETGTPGETAAQAQLEDFLDRAEDYGEERNKPSADGSSRLSPHLHWGEISPTQVWHALEQHHGTGSETYRGEIVWRDYAQNVIHQFPRYPEESYREAFARFPWRNPDRDDAAAADLKAWQRGRTGYPIVDAGMRQLWAMGWMHNRVRMIAASFLIKHLLIDWRQGEHWFWDTLVDADYANNGVNWQWVSGSGVDSNMFPRIMAPLSQSEKFGAADYIRRWVPELAGLSDADVHDPADAKRPASYPAKRIGHKEARERALAAYRTVKG</sequence>
<evidence type="ECO:0000313" key="8">
    <source>
        <dbReference type="EMBL" id="MET1756557.1"/>
    </source>
</evidence>
<comment type="similarity">
    <text evidence="6">Belongs to the DNA photolyase family.</text>
</comment>
<dbReference type="SUPFAM" id="SSF52425">
    <property type="entry name" value="Cryptochrome/photolyase, N-terminal domain"/>
    <property type="match status" value="1"/>
</dbReference>
<name>A0ABV2D3W1_9SPHN</name>